<sequence>MPSSSHQILSFSSTPKCLPSSSPPLSTRPFLPSQSMSISLSITITMRALSLTMLWCVQFSPTENGKCVRSRGRNSWSVDWATPSKCDACSLRHTHTPTSLATLPSPFPCHASDRCF</sequence>
<dbReference type="EMBL" id="JARBJD010000076">
    <property type="protein sequence ID" value="KAK2954617.1"/>
    <property type="molecule type" value="Genomic_DNA"/>
</dbReference>
<feature type="compositionally biased region" description="Low complexity" evidence="1">
    <location>
        <begin position="10"/>
        <end position="29"/>
    </location>
</feature>
<dbReference type="Proteomes" id="UP001281761">
    <property type="component" value="Unassembled WGS sequence"/>
</dbReference>
<feature type="region of interest" description="Disordered" evidence="1">
    <location>
        <begin position="1"/>
        <end position="29"/>
    </location>
</feature>
<organism evidence="2 3">
    <name type="scientific">Blattamonas nauphoetae</name>
    <dbReference type="NCBI Taxonomy" id="2049346"/>
    <lineage>
        <taxon>Eukaryota</taxon>
        <taxon>Metamonada</taxon>
        <taxon>Preaxostyla</taxon>
        <taxon>Oxymonadida</taxon>
        <taxon>Blattamonas</taxon>
    </lineage>
</organism>
<proteinExistence type="predicted"/>
<keyword evidence="3" id="KW-1185">Reference proteome</keyword>
<evidence type="ECO:0000313" key="3">
    <source>
        <dbReference type="Proteomes" id="UP001281761"/>
    </source>
</evidence>
<accession>A0ABQ9XS93</accession>
<reference evidence="2 3" key="1">
    <citation type="journal article" date="2022" name="bioRxiv">
        <title>Genomics of Preaxostyla Flagellates Illuminates Evolutionary Transitions and the Path Towards Mitochondrial Loss.</title>
        <authorList>
            <person name="Novak L.V.F."/>
            <person name="Treitli S.C."/>
            <person name="Pyrih J."/>
            <person name="Halakuc P."/>
            <person name="Pipaliya S.V."/>
            <person name="Vacek V."/>
            <person name="Brzon O."/>
            <person name="Soukal P."/>
            <person name="Eme L."/>
            <person name="Dacks J.B."/>
            <person name="Karnkowska A."/>
            <person name="Elias M."/>
            <person name="Hampl V."/>
        </authorList>
    </citation>
    <scope>NUCLEOTIDE SEQUENCE [LARGE SCALE GENOMIC DNA]</scope>
    <source>
        <strain evidence="2">NAU3</strain>
        <tissue evidence="2">Gut</tissue>
    </source>
</reference>
<gene>
    <name evidence="2" type="ORF">BLNAU_10468</name>
</gene>
<protein>
    <submittedName>
        <fullName evidence="2">Uncharacterized protein</fullName>
    </submittedName>
</protein>
<evidence type="ECO:0000313" key="2">
    <source>
        <dbReference type="EMBL" id="KAK2954617.1"/>
    </source>
</evidence>
<name>A0ABQ9XS93_9EUKA</name>
<comment type="caution">
    <text evidence="2">The sequence shown here is derived from an EMBL/GenBank/DDBJ whole genome shotgun (WGS) entry which is preliminary data.</text>
</comment>
<evidence type="ECO:0000256" key="1">
    <source>
        <dbReference type="SAM" id="MobiDB-lite"/>
    </source>
</evidence>